<gene>
    <name evidence="2" type="ORF">XENOCAPTIV_003441</name>
</gene>
<feature type="signal peptide" evidence="1">
    <location>
        <begin position="1"/>
        <end position="24"/>
    </location>
</feature>
<evidence type="ECO:0000313" key="3">
    <source>
        <dbReference type="Proteomes" id="UP001434883"/>
    </source>
</evidence>
<comment type="caution">
    <text evidence="2">The sequence shown here is derived from an EMBL/GenBank/DDBJ whole genome shotgun (WGS) entry which is preliminary data.</text>
</comment>
<accession>A0ABV0QZE7</accession>
<name>A0ABV0QZE7_9TELE</name>
<keyword evidence="3" id="KW-1185">Reference proteome</keyword>
<reference evidence="2 3" key="1">
    <citation type="submission" date="2021-06" db="EMBL/GenBank/DDBJ databases">
        <authorList>
            <person name="Palmer J.M."/>
        </authorList>
    </citation>
    <scope>NUCLEOTIDE SEQUENCE [LARGE SCALE GENOMIC DNA]</scope>
    <source>
        <strain evidence="2 3">XC_2019</strain>
        <tissue evidence="2">Muscle</tissue>
    </source>
</reference>
<evidence type="ECO:0000313" key="2">
    <source>
        <dbReference type="EMBL" id="MEQ2200811.1"/>
    </source>
</evidence>
<protein>
    <submittedName>
        <fullName evidence="2">Uncharacterized protein</fullName>
    </submittedName>
</protein>
<dbReference type="EMBL" id="JAHRIN010026561">
    <property type="protein sequence ID" value="MEQ2200811.1"/>
    <property type="molecule type" value="Genomic_DNA"/>
</dbReference>
<keyword evidence="1" id="KW-0732">Signal</keyword>
<proteinExistence type="predicted"/>
<organism evidence="2 3">
    <name type="scientific">Xenoophorus captivus</name>
    <dbReference type="NCBI Taxonomy" id="1517983"/>
    <lineage>
        <taxon>Eukaryota</taxon>
        <taxon>Metazoa</taxon>
        <taxon>Chordata</taxon>
        <taxon>Craniata</taxon>
        <taxon>Vertebrata</taxon>
        <taxon>Euteleostomi</taxon>
        <taxon>Actinopterygii</taxon>
        <taxon>Neopterygii</taxon>
        <taxon>Teleostei</taxon>
        <taxon>Neoteleostei</taxon>
        <taxon>Acanthomorphata</taxon>
        <taxon>Ovalentaria</taxon>
        <taxon>Atherinomorphae</taxon>
        <taxon>Cyprinodontiformes</taxon>
        <taxon>Goodeidae</taxon>
        <taxon>Xenoophorus</taxon>
    </lineage>
</organism>
<evidence type="ECO:0000256" key="1">
    <source>
        <dbReference type="SAM" id="SignalP"/>
    </source>
</evidence>
<dbReference type="Proteomes" id="UP001434883">
    <property type="component" value="Unassembled WGS sequence"/>
</dbReference>
<sequence length="159" mass="17975">MILGIISMSLLVRINLQKCQMVHCAVVGVPIIPRFPVLGLNEVDYSHYPERPFQLQWLRSYLEAYKEHKGQDGVVTDREVEILYVAQPNSFLFLTELLFMGLDCCSYETDCKLILQLLAGRLTSQARLGVSLQLAAKWASRLYLANCSVDLRHSGLDDG</sequence>
<feature type="chain" id="PRO_5047300513" evidence="1">
    <location>
        <begin position="25"/>
        <end position="159"/>
    </location>
</feature>